<keyword evidence="5" id="KW-0255">Endonuclease</keyword>
<proteinExistence type="predicted"/>
<protein>
    <submittedName>
        <fullName evidence="5">HNH endonuclease</fullName>
    </submittedName>
</protein>
<keyword evidence="1" id="KW-0805">Transcription regulation</keyword>
<dbReference type="PROSITE" id="PS51032">
    <property type="entry name" value="AP2_ERF"/>
    <property type="match status" value="1"/>
</dbReference>
<keyword evidence="3" id="KW-0804">Transcription</keyword>
<keyword evidence="2" id="KW-0238">DNA-binding</keyword>
<keyword evidence="5" id="KW-0540">Nuclease</keyword>
<dbReference type="InterPro" id="IPR044925">
    <property type="entry name" value="His-Me_finger_sf"/>
</dbReference>
<name>A0AB39C6L7_9CAUD</name>
<evidence type="ECO:0000256" key="3">
    <source>
        <dbReference type="ARBA" id="ARBA00023163"/>
    </source>
</evidence>
<gene>
    <name evidence="5" type="ORF">ShPel53_54</name>
</gene>
<dbReference type="InterPro" id="IPR001471">
    <property type="entry name" value="AP2/ERF_dom"/>
</dbReference>
<dbReference type="GO" id="GO:0003700">
    <property type="term" value="F:DNA-binding transcription factor activity"/>
    <property type="evidence" value="ECO:0007669"/>
    <property type="project" value="InterPro"/>
</dbReference>
<feature type="domain" description="AP2/ERF" evidence="4">
    <location>
        <begin position="96"/>
        <end position="150"/>
    </location>
</feature>
<keyword evidence="5" id="KW-0378">Hydrolase</keyword>
<dbReference type="GO" id="GO:0004519">
    <property type="term" value="F:endonuclease activity"/>
    <property type="evidence" value="ECO:0007669"/>
    <property type="project" value="UniProtKB-KW"/>
</dbReference>
<accession>A0AB39C6L7</accession>
<dbReference type="Gene3D" id="3.30.730.10">
    <property type="entry name" value="AP2/ERF domain"/>
    <property type="match status" value="1"/>
</dbReference>
<dbReference type="SUPFAM" id="SSF54171">
    <property type="entry name" value="DNA-binding domain"/>
    <property type="match status" value="1"/>
</dbReference>
<dbReference type="Gene3D" id="3.90.75.20">
    <property type="match status" value="1"/>
</dbReference>
<dbReference type="GO" id="GO:0003677">
    <property type="term" value="F:DNA binding"/>
    <property type="evidence" value="ECO:0007669"/>
    <property type="project" value="UniProtKB-KW"/>
</dbReference>
<evidence type="ECO:0000313" key="5">
    <source>
        <dbReference type="EMBL" id="XDJ02267.1"/>
    </source>
</evidence>
<dbReference type="InterPro" id="IPR016177">
    <property type="entry name" value="DNA-bd_dom_sf"/>
</dbReference>
<dbReference type="InterPro" id="IPR003615">
    <property type="entry name" value="HNH_nuc"/>
</dbReference>
<dbReference type="Pfam" id="PF13392">
    <property type="entry name" value="HNH_3"/>
    <property type="match status" value="1"/>
</dbReference>
<evidence type="ECO:0000256" key="2">
    <source>
        <dbReference type="ARBA" id="ARBA00023125"/>
    </source>
</evidence>
<dbReference type="SUPFAM" id="SSF54060">
    <property type="entry name" value="His-Me finger endonucleases"/>
    <property type="match status" value="1"/>
</dbReference>
<evidence type="ECO:0000259" key="4">
    <source>
        <dbReference type="PROSITE" id="PS51032"/>
    </source>
</evidence>
<dbReference type="InterPro" id="IPR036955">
    <property type="entry name" value="AP2/ERF_dom_sf"/>
</dbReference>
<organism evidence="5">
    <name type="scientific">Staphylococcus phage Pel53</name>
    <dbReference type="NCBI Taxonomy" id="3234048"/>
    <lineage>
        <taxon>Viruses</taxon>
        <taxon>Duplodnaviria</taxon>
        <taxon>Heunggongvirae</taxon>
        <taxon>Uroviricota</taxon>
        <taxon>Caudoviricetes</taxon>
        <taxon>Chaseviridae</taxon>
        <taxon>Cleopatravirinae</taxon>
    </lineage>
</organism>
<sequence length="150" mass="16976">MTKLSKKFVLDCAAKRFDQINWTCSGRYARTAIYLGGRHYSVCRHVLVFYMHTGKVVDKVDHIDGNTFNDVPGNLREATQLQNCHNRKINSNNSSGVKGVHKDSRGKFVARLRVGNGKRIFIGNFDKLEDAEIAINKARTLYHGEYSNNG</sequence>
<evidence type="ECO:0000256" key="1">
    <source>
        <dbReference type="ARBA" id="ARBA00023015"/>
    </source>
</evidence>
<dbReference type="EMBL" id="PP952070">
    <property type="protein sequence ID" value="XDJ02267.1"/>
    <property type="molecule type" value="Genomic_DNA"/>
</dbReference>
<reference evidence="5" key="1">
    <citation type="submission" date="2024-06" db="EMBL/GenBank/DDBJ databases">
        <title>New lytic and new temperate phages specific for Staphylococcus hyicus.</title>
        <authorList>
            <person name="Petrzik K."/>
            <person name="Sovova L."/>
        </authorList>
    </citation>
    <scope>NUCLEOTIDE SEQUENCE</scope>
</reference>